<feature type="compositionally biased region" description="Polar residues" evidence="1">
    <location>
        <begin position="8"/>
        <end position="25"/>
    </location>
</feature>
<dbReference type="AlphaFoldDB" id="A0A164ZNY6"/>
<proteinExistence type="predicted"/>
<name>A0A164ZNY6_DAUCS</name>
<sequence>MAGPNPPSNENVANNAAIPIQTSEPTDLVPTSPDSSFISQLVELYRTIDTPRTIKTGDINSTSTSRSP</sequence>
<evidence type="ECO:0000313" key="2">
    <source>
        <dbReference type="EMBL" id="KZM96188.1"/>
    </source>
</evidence>
<comment type="caution">
    <text evidence="2">The sequence shown here is derived from an EMBL/GenBank/DDBJ whole genome shotgun (WGS) entry which is preliminary data.</text>
</comment>
<accession>A0A164ZNY6</accession>
<dbReference type="Gramene" id="KZM96188">
    <property type="protein sequence ID" value="KZM96188"/>
    <property type="gene ID" value="DCAR_019430"/>
</dbReference>
<evidence type="ECO:0000256" key="1">
    <source>
        <dbReference type="SAM" id="MobiDB-lite"/>
    </source>
</evidence>
<gene>
    <name evidence="2" type="ORF">DCAR_019430</name>
</gene>
<organism evidence="2">
    <name type="scientific">Daucus carota subsp. sativus</name>
    <name type="common">Carrot</name>
    <dbReference type="NCBI Taxonomy" id="79200"/>
    <lineage>
        <taxon>Eukaryota</taxon>
        <taxon>Viridiplantae</taxon>
        <taxon>Streptophyta</taxon>
        <taxon>Embryophyta</taxon>
        <taxon>Tracheophyta</taxon>
        <taxon>Spermatophyta</taxon>
        <taxon>Magnoliopsida</taxon>
        <taxon>eudicotyledons</taxon>
        <taxon>Gunneridae</taxon>
        <taxon>Pentapetalae</taxon>
        <taxon>asterids</taxon>
        <taxon>campanulids</taxon>
        <taxon>Apiales</taxon>
        <taxon>Apiaceae</taxon>
        <taxon>Apioideae</taxon>
        <taxon>Scandiceae</taxon>
        <taxon>Daucinae</taxon>
        <taxon>Daucus</taxon>
        <taxon>Daucus sect. Daucus</taxon>
    </lineage>
</organism>
<feature type="region of interest" description="Disordered" evidence="1">
    <location>
        <begin position="1"/>
        <end position="33"/>
    </location>
</feature>
<reference evidence="2" key="1">
    <citation type="journal article" date="2016" name="Nat. Genet.">
        <title>A high-quality carrot genome assembly provides new insights into carotenoid accumulation and asterid genome evolution.</title>
        <authorList>
            <person name="Iorizzo M."/>
            <person name="Ellison S."/>
            <person name="Senalik D."/>
            <person name="Zeng P."/>
            <person name="Satapoomin P."/>
            <person name="Huang J."/>
            <person name="Bowman M."/>
            <person name="Iovene M."/>
            <person name="Sanseverino W."/>
            <person name="Cavagnaro P."/>
            <person name="Yildiz M."/>
            <person name="Macko-Podgorni A."/>
            <person name="Moranska E."/>
            <person name="Grzebelus E."/>
            <person name="Grzebelus D."/>
            <person name="Ashrafi H."/>
            <person name="Zheng Z."/>
            <person name="Cheng S."/>
            <person name="Spooner D."/>
            <person name="Van Deynze A."/>
            <person name="Simon P."/>
        </authorList>
    </citation>
    <scope>NUCLEOTIDE SEQUENCE [LARGE SCALE GENOMIC DNA]</scope>
    <source>
        <tissue evidence="2">Leaf</tissue>
    </source>
</reference>
<protein>
    <submittedName>
        <fullName evidence="2">Uncharacterized protein</fullName>
    </submittedName>
</protein>
<dbReference type="EMBL" id="LNRQ01000005">
    <property type="protein sequence ID" value="KZM96188.1"/>
    <property type="molecule type" value="Genomic_DNA"/>
</dbReference>